<dbReference type="EMBL" id="FOXQ01000001">
    <property type="protein sequence ID" value="SFP55110.1"/>
    <property type="molecule type" value="Genomic_DNA"/>
</dbReference>
<dbReference type="RefSeq" id="WP_090653494.1">
    <property type="nucleotide sequence ID" value="NZ_FOXQ01000001.1"/>
</dbReference>
<protein>
    <submittedName>
        <fullName evidence="2">Type I phosphodiesterase / nucleotide pyrophosphatase</fullName>
    </submittedName>
</protein>
<reference evidence="2 3" key="1">
    <citation type="submission" date="2016-10" db="EMBL/GenBank/DDBJ databases">
        <authorList>
            <person name="de Groot N.N."/>
        </authorList>
    </citation>
    <scope>NUCLEOTIDE SEQUENCE [LARGE SCALE GENOMIC DNA]</scope>
    <source>
        <strain evidence="2 3">DSM 28286</strain>
    </source>
</reference>
<name>A0A1I5R9N6_9BACT</name>
<proteinExistence type="predicted"/>
<dbReference type="Proteomes" id="UP000199031">
    <property type="component" value="Unassembled WGS sequence"/>
</dbReference>
<evidence type="ECO:0000313" key="3">
    <source>
        <dbReference type="Proteomes" id="UP000199031"/>
    </source>
</evidence>
<feature type="signal peptide" evidence="1">
    <location>
        <begin position="1"/>
        <end position="19"/>
    </location>
</feature>
<evidence type="ECO:0000256" key="1">
    <source>
        <dbReference type="SAM" id="SignalP"/>
    </source>
</evidence>
<dbReference type="AlphaFoldDB" id="A0A1I5R9N6"/>
<dbReference type="PANTHER" id="PTHR10151:SF120">
    <property type="entry name" value="BIS(5'-ADENOSYL)-TRIPHOSPHATASE"/>
    <property type="match status" value="1"/>
</dbReference>
<gene>
    <name evidence="2" type="ORF">SAMN05444277_101142</name>
</gene>
<dbReference type="Pfam" id="PF01663">
    <property type="entry name" value="Phosphodiest"/>
    <property type="match status" value="1"/>
</dbReference>
<sequence>MKYLITFCLSLFATGMLCAQPKTKKAVYIIIDGIPADVIEKLNPVHMNEIAKAGGYAHAMVGGEKNGYSQTPTISAVGYNSILTGTWVNKHNVWDNDIKDPNYNYKSIFRILKEDYPEKKTGIFSSWTDNRTRLVGDGLAATGNIHFDYKFDGLELDTVNYPQDAEREFMHKIDAKVAATAASTIKTNAPDLSWVYLEYTDDMGHKYGDSPQFYKAINYADDYVGQIWQAIQYREKNFNEDWLIIITTDHGRTAETGKDHGGQSDRERAGWIFTNAKNLNGYFKNNQASIVDIFPTIARFMNLQIPLETARELDGVPLIGELSLTNAAAQYKDDTITVEWKASVKEGSVKIWASSTNNYKEGGEDKFELLKTVPLADEKAILNVKNMPSSFYKLFLQGPGNNLSCWIVLNNKTAGKTN</sequence>
<dbReference type="Gene3D" id="3.40.720.10">
    <property type="entry name" value="Alkaline Phosphatase, subunit A"/>
    <property type="match status" value="1"/>
</dbReference>
<evidence type="ECO:0000313" key="2">
    <source>
        <dbReference type="EMBL" id="SFP55110.1"/>
    </source>
</evidence>
<feature type="chain" id="PRO_5011768197" evidence="1">
    <location>
        <begin position="20"/>
        <end position="418"/>
    </location>
</feature>
<dbReference type="InterPro" id="IPR017850">
    <property type="entry name" value="Alkaline_phosphatase_core_sf"/>
</dbReference>
<dbReference type="SUPFAM" id="SSF53649">
    <property type="entry name" value="Alkaline phosphatase-like"/>
    <property type="match status" value="1"/>
</dbReference>
<dbReference type="InterPro" id="IPR002591">
    <property type="entry name" value="Phosphodiest/P_Trfase"/>
</dbReference>
<dbReference type="OrthoDB" id="279982at2"/>
<dbReference type="GO" id="GO:0016787">
    <property type="term" value="F:hydrolase activity"/>
    <property type="evidence" value="ECO:0007669"/>
    <property type="project" value="UniProtKB-ARBA"/>
</dbReference>
<dbReference type="STRING" id="1465490.SAMN05444277_101142"/>
<dbReference type="PANTHER" id="PTHR10151">
    <property type="entry name" value="ECTONUCLEOTIDE PYROPHOSPHATASE/PHOSPHODIESTERASE"/>
    <property type="match status" value="1"/>
</dbReference>
<keyword evidence="3" id="KW-1185">Reference proteome</keyword>
<accession>A0A1I5R9N6</accession>
<keyword evidence="1" id="KW-0732">Signal</keyword>
<organism evidence="2 3">
    <name type="scientific">Parafilimonas terrae</name>
    <dbReference type="NCBI Taxonomy" id="1465490"/>
    <lineage>
        <taxon>Bacteria</taxon>
        <taxon>Pseudomonadati</taxon>
        <taxon>Bacteroidota</taxon>
        <taxon>Chitinophagia</taxon>
        <taxon>Chitinophagales</taxon>
        <taxon>Chitinophagaceae</taxon>
        <taxon>Parafilimonas</taxon>
    </lineage>
</organism>